<reference evidence="3" key="1">
    <citation type="submission" date="2018-07" db="EMBL/GenBank/DDBJ databases">
        <authorList>
            <person name="Kim H."/>
        </authorList>
    </citation>
    <scope>NUCLEOTIDE SEQUENCE [LARGE SCALE GENOMIC DNA]</scope>
    <source>
        <strain evidence="3">F02</strain>
    </source>
</reference>
<dbReference type="Proteomes" id="UP000252182">
    <property type="component" value="Chromosome"/>
</dbReference>
<name>A0A345D7N0_9BURK</name>
<evidence type="ECO:0000256" key="1">
    <source>
        <dbReference type="SAM" id="Phobius"/>
    </source>
</evidence>
<keyword evidence="1" id="KW-0472">Membrane</keyword>
<feature type="transmembrane region" description="Helical" evidence="1">
    <location>
        <begin position="99"/>
        <end position="116"/>
    </location>
</feature>
<protein>
    <submittedName>
        <fullName evidence="2">Inner membrane protein YjdF</fullName>
    </submittedName>
</protein>
<dbReference type="InterPro" id="IPR058534">
    <property type="entry name" value="YjdF"/>
</dbReference>
<dbReference type="Pfam" id="PF09997">
    <property type="entry name" value="DUF2238"/>
    <property type="match status" value="1"/>
</dbReference>
<sequence>MSALFMSGVWTVVGVALVVSGISPYERNTWWMEVAPVVLVVPVLWCSRQRFPLTPMLMGLIALHALVLIVGGAYTYARVPFGFWMQDVLHLSRNPYDKIGHFMQGFVPALAAREVLIRRSWVVRSDVAGVLALCVAMTISALYELVEWWAALALGQGAEAFLGTQGDVWDTQSDMFFALIGALVAMAFFARMQDEQIRRME</sequence>
<feature type="transmembrane region" description="Helical" evidence="1">
    <location>
        <begin position="175"/>
        <end position="192"/>
    </location>
</feature>
<feature type="transmembrane region" description="Helical" evidence="1">
    <location>
        <begin position="59"/>
        <end position="79"/>
    </location>
</feature>
<organism evidence="2 3">
    <name type="scientific">Ephemeroptericola cinctiostellae</name>
    <dbReference type="NCBI Taxonomy" id="2268024"/>
    <lineage>
        <taxon>Bacteria</taxon>
        <taxon>Pseudomonadati</taxon>
        <taxon>Pseudomonadota</taxon>
        <taxon>Betaproteobacteria</taxon>
        <taxon>Burkholderiales</taxon>
        <taxon>Burkholderiaceae</taxon>
        <taxon>Ephemeroptericola</taxon>
    </lineage>
</organism>
<keyword evidence="1" id="KW-0812">Transmembrane</keyword>
<accession>A0A345D7N0</accession>
<keyword evidence="3" id="KW-1185">Reference proteome</keyword>
<dbReference type="KEGG" id="hyf:DTO96_100071"/>
<dbReference type="RefSeq" id="WP_114561680.1">
    <property type="nucleotide sequence ID" value="NZ_CP031124.1"/>
</dbReference>
<gene>
    <name evidence="2" type="primary">yjdF</name>
    <name evidence="2" type="ORF">DTO96_100071</name>
</gene>
<proteinExistence type="predicted"/>
<dbReference type="AlphaFoldDB" id="A0A345D7N0"/>
<feature type="transmembrane region" description="Helical" evidence="1">
    <location>
        <begin position="128"/>
        <end position="146"/>
    </location>
</feature>
<dbReference type="PIRSF" id="PIRSF020606">
    <property type="entry name" value="UCP020606"/>
    <property type="match status" value="1"/>
</dbReference>
<evidence type="ECO:0000313" key="2">
    <source>
        <dbReference type="EMBL" id="AXF84368.1"/>
    </source>
</evidence>
<keyword evidence="1" id="KW-1133">Transmembrane helix</keyword>
<dbReference type="OrthoDB" id="9786473at2"/>
<evidence type="ECO:0000313" key="3">
    <source>
        <dbReference type="Proteomes" id="UP000252182"/>
    </source>
</evidence>
<dbReference type="EMBL" id="CP031124">
    <property type="protein sequence ID" value="AXF84368.1"/>
    <property type="molecule type" value="Genomic_DNA"/>
</dbReference>
<dbReference type="InterPro" id="IPR014509">
    <property type="entry name" value="YjdF-like"/>
</dbReference>